<evidence type="ECO:0000313" key="3">
    <source>
        <dbReference type="Proteomes" id="UP000886523"/>
    </source>
</evidence>
<sequence>MELLDSPPPVNPSTKGKELAKSTAPHGKVFISMSDEVMKNTKATSKHHPRPILQPNKRTEHPSDS</sequence>
<name>A0A9P6DZA1_9AGAM</name>
<dbReference type="AlphaFoldDB" id="A0A9P6DZA1"/>
<dbReference type="EMBL" id="MU128946">
    <property type="protein sequence ID" value="KAF9515770.1"/>
    <property type="molecule type" value="Genomic_DNA"/>
</dbReference>
<feature type="region of interest" description="Disordered" evidence="1">
    <location>
        <begin position="1"/>
        <end position="65"/>
    </location>
</feature>
<proteinExistence type="predicted"/>
<evidence type="ECO:0000256" key="1">
    <source>
        <dbReference type="SAM" id="MobiDB-lite"/>
    </source>
</evidence>
<dbReference type="Proteomes" id="UP000886523">
    <property type="component" value="Unassembled WGS sequence"/>
</dbReference>
<feature type="compositionally biased region" description="Pro residues" evidence="1">
    <location>
        <begin position="1"/>
        <end position="11"/>
    </location>
</feature>
<comment type="caution">
    <text evidence="2">The sequence shown here is derived from an EMBL/GenBank/DDBJ whole genome shotgun (WGS) entry which is preliminary data.</text>
</comment>
<organism evidence="2 3">
    <name type="scientific">Hydnum rufescens UP504</name>
    <dbReference type="NCBI Taxonomy" id="1448309"/>
    <lineage>
        <taxon>Eukaryota</taxon>
        <taxon>Fungi</taxon>
        <taxon>Dikarya</taxon>
        <taxon>Basidiomycota</taxon>
        <taxon>Agaricomycotina</taxon>
        <taxon>Agaricomycetes</taxon>
        <taxon>Cantharellales</taxon>
        <taxon>Hydnaceae</taxon>
        <taxon>Hydnum</taxon>
    </lineage>
</organism>
<reference evidence="2" key="1">
    <citation type="journal article" date="2020" name="Nat. Commun.">
        <title>Large-scale genome sequencing of mycorrhizal fungi provides insights into the early evolution of symbiotic traits.</title>
        <authorList>
            <person name="Miyauchi S."/>
            <person name="Kiss E."/>
            <person name="Kuo A."/>
            <person name="Drula E."/>
            <person name="Kohler A."/>
            <person name="Sanchez-Garcia M."/>
            <person name="Morin E."/>
            <person name="Andreopoulos B."/>
            <person name="Barry K.W."/>
            <person name="Bonito G."/>
            <person name="Buee M."/>
            <person name="Carver A."/>
            <person name="Chen C."/>
            <person name="Cichocki N."/>
            <person name="Clum A."/>
            <person name="Culley D."/>
            <person name="Crous P.W."/>
            <person name="Fauchery L."/>
            <person name="Girlanda M."/>
            <person name="Hayes R.D."/>
            <person name="Keri Z."/>
            <person name="LaButti K."/>
            <person name="Lipzen A."/>
            <person name="Lombard V."/>
            <person name="Magnuson J."/>
            <person name="Maillard F."/>
            <person name="Murat C."/>
            <person name="Nolan M."/>
            <person name="Ohm R.A."/>
            <person name="Pangilinan J."/>
            <person name="Pereira M.F."/>
            <person name="Perotto S."/>
            <person name="Peter M."/>
            <person name="Pfister S."/>
            <person name="Riley R."/>
            <person name="Sitrit Y."/>
            <person name="Stielow J.B."/>
            <person name="Szollosi G."/>
            <person name="Zifcakova L."/>
            <person name="Stursova M."/>
            <person name="Spatafora J.W."/>
            <person name="Tedersoo L."/>
            <person name="Vaario L.M."/>
            <person name="Yamada A."/>
            <person name="Yan M."/>
            <person name="Wang P."/>
            <person name="Xu J."/>
            <person name="Bruns T."/>
            <person name="Baldrian P."/>
            <person name="Vilgalys R."/>
            <person name="Dunand C."/>
            <person name="Henrissat B."/>
            <person name="Grigoriev I.V."/>
            <person name="Hibbett D."/>
            <person name="Nagy L.G."/>
            <person name="Martin F.M."/>
        </authorList>
    </citation>
    <scope>NUCLEOTIDE SEQUENCE</scope>
    <source>
        <strain evidence="2">UP504</strain>
    </source>
</reference>
<evidence type="ECO:0000313" key="2">
    <source>
        <dbReference type="EMBL" id="KAF9515770.1"/>
    </source>
</evidence>
<gene>
    <name evidence="2" type="ORF">BS47DRAFT_1391267</name>
</gene>
<protein>
    <submittedName>
        <fullName evidence="2">Uncharacterized protein</fullName>
    </submittedName>
</protein>
<keyword evidence="3" id="KW-1185">Reference proteome</keyword>
<accession>A0A9P6DZA1</accession>